<organism evidence="1 2">
    <name type="scientific">Parasulfuritortus cantonensis</name>
    <dbReference type="NCBI Taxonomy" id="2528202"/>
    <lineage>
        <taxon>Bacteria</taxon>
        <taxon>Pseudomonadati</taxon>
        <taxon>Pseudomonadota</taxon>
        <taxon>Betaproteobacteria</taxon>
        <taxon>Nitrosomonadales</taxon>
        <taxon>Thiobacillaceae</taxon>
        <taxon>Parasulfuritortus</taxon>
    </lineage>
</organism>
<dbReference type="EMBL" id="SJZB01000046">
    <property type="protein sequence ID" value="TCJ11962.1"/>
    <property type="molecule type" value="Genomic_DNA"/>
</dbReference>
<dbReference type="AlphaFoldDB" id="A0A4R1B1Q4"/>
<dbReference type="Proteomes" id="UP000295443">
    <property type="component" value="Unassembled WGS sequence"/>
</dbReference>
<reference evidence="1 2" key="1">
    <citation type="submission" date="2019-03" db="EMBL/GenBank/DDBJ databases">
        <title>Genome sequence of Thiobacillaceae bacterium LSR1, a sulfur-oxidizing bacterium isolated from freshwater sediment.</title>
        <authorList>
            <person name="Li S."/>
        </authorList>
    </citation>
    <scope>NUCLEOTIDE SEQUENCE [LARGE SCALE GENOMIC DNA]</scope>
    <source>
        <strain evidence="1 2">LSR1</strain>
    </source>
</reference>
<dbReference type="RefSeq" id="WP_131448414.1">
    <property type="nucleotide sequence ID" value="NZ_SJZB01000046.1"/>
</dbReference>
<protein>
    <submittedName>
        <fullName evidence="1">Uncharacterized protein</fullName>
    </submittedName>
</protein>
<comment type="caution">
    <text evidence="1">The sequence shown here is derived from an EMBL/GenBank/DDBJ whole genome shotgun (WGS) entry which is preliminary data.</text>
</comment>
<evidence type="ECO:0000313" key="1">
    <source>
        <dbReference type="EMBL" id="TCJ11962.1"/>
    </source>
</evidence>
<accession>A0A4R1B1Q4</accession>
<proteinExistence type="predicted"/>
<gene>
    <name evidence="1" type="ORF">EZJ19_13440</name>
</gene>
<keyword evidence="2" id="KW-1185">Reference proteome</keyword>
<name>A0A4R1B1Q4_9PROT</name>
<sequence>MDDTPDAEIDAANAKLEDGAVVADLIVKDSRQTRHVVPVTWRPGHEDDWTWQGEETWLQTERYAEHMGMDPARLVALAARAVKDAVLGPLLRPA</sequence>
<evidence type="ECO:0000313" key="2">
    <source>
        <dbReference type="Proteomes" id="UP000295443"/>
    </source>
</evidence>